<dbReference type="Proteomes" id="UP000247483">
    <property type="component" value="Unassembled WGS sequence"/>
</dbReference>
<dbReference type="EMBL" id="QGLP01000005">
    <property type="protein sequence ID" value="PXZ03961.1"/>
    <property type="molecule type" value="Genomic_DNA"/>
</dbReference>
<protein>
    <submittedName>
        <fullName evidence="1">Uncharacterized protein</fullName>
    </submittedName>
</protein>
<gene>
    <name evidence="1" type="ORF">DKK79_06165</name>
</gene>
<name>A0A2V4DYH4_9GAMM</name>
<sequence>MITLRSLLNKKNIEYKKQNMSYLDEWFNEIIDVPLSKLLVGDIARLIRQQVFIYEILPYALNILSSDPLAGDSYDGQLISSLATLTKGDIEKCSFNFNEINMIINKIDKSLLSSELLSDIQKINSFSSM</sequence>
<dbReference type="Pfam" id="PF18616">
    <property type="entry name" value="CdiI_3"/>
    <property type="match status" value="1"/>
</dbReference>
<dbReference type="AlphaFoldDB" id="A0A2V4DYH4"/>
<accession>A0A2V4DYH4</accession>
<reference evidence="1 2" key="1">
    <citation type="submission" date="2018-05" db="EMBL/GenBank/DDBJ databases">
        <title>Reference genomes for bee gut microbiota database.</title>
        <authorList>
            <person name="Ellegaard K.M."/>
        </authorList>
    </citation>
    <scope>NUCLEOTIDE SEQUENCE [LARGE SCALE GENOMIC DNA]</scope>
    <source>
        <strain evidence="1 2">ESL0177</strain>
    </source>
</reference>
<evidence type="ECO:0000313" key="2">
    <source>
        <dbReference type="Proteomes" id="UP000247483"/>
    </source>
</evidence>
<dbReference type="RefSeq" id="WP_110423337.1">
    <property type="nucleotide sequence ID" value="NZ_QGLP01000005.1"/>
</dbReference>
<proteinExistence type="predicted"/>
<comment type="caution">
    <text evidence="1">The sequence shown here is derived from an EMBL/GenBank/DDBJ whole genome shotgun (WGS) entry which is preliminary data.</text>
</comment>
<dbReference type="CDD" id="cd20691">
    <property type="entry name" value="CdiI_EC536-like"/>
    <property type="match status" value="1"/>
</dbReference>
<evidence type="ECO:0000313" key="1">
    <source>
        <dbReference type="EMBL" id="PXZ03961.1"/>
    </source>
</evidence>
<organism evidence="1 2">
    <name type="scientific">Gilliamella apicola</name>
    <dbReference type="NCBI Taxonomy" id="1196095"/>
    <lineage>
        <taxon>Bacteria</taxon>
        <taxon>Pseudomonadati</taxon>
        <taxon>Pseudomonadota</taxon>
        <taxon>Gammaproteobacteria</taxon>
        <taxon>Orbales</taxon>
        <taxon>Orbaceae</taxon>
        <taxon>Gilliamella</taxon>
    </lineage>
</organism>
<dbReference type="InterPro" id="IPR040547">
    <property type="entry name" value="CdiI"/>
</dbReference>